<name>A0A078ALK3_STYLE</name>
<proteinExistence type="predicted"/>
<evidence type="ECO:0000313" key="2">
    <source>
        <dbReference type="Proteomes" id="UP000039865"/>
    </source>
</evidence>
<protein>
    <recommendedName>
        <fullName evidence="3">O-acyltransferase WSD1 C-terminal domain-containing protein</fullName>
    </recommendedName>
</protein>
<dbReference type="AlphaFoldDB" id="A0A078ALK3"/>
<evidence type="ECO:0000313" key="1">
    <source>
        <dbReference type="EMBL" id="CDW82287.1"/>
    </source>
</evidence>
<gene>
    <name evidence="1" type="primary">Contig12572.g13413</name>
    <name evidence="1" type="ORF">STYLEM_11317</name>
</gene>
<dbReference type="InParanoid" id="A0A078ALK3"/>
<dbReference type="EMBL" id="CCKQ01010769">
    <property type="protein sequence ID" value="CDW82287.1"/>
    <property type="molecule type" value="Genomic_DNA"/>
</dbReference>
<evidence type="ECO:0008006" key="3">
    <source>
        <dbReference type="Google" id="ProtNLM"/>
    </source>
</evidence>
<keyword evidence="2" id="KW-1185">Reference proteome</keyword>
<dbReference type="OrthoDB" id="900818at2759"/>
<organism evidence="1 2">
    <name type="scientific">Stylonychia lemnae</name>
    <name type="common">Ciliate</name>
    <dbReference type="NCBI Taxonomy" id="5949"/>
    <lineage>
        <taxon>Eukaryota</taxon>
        <taxon>Sar</taxon>
        <taxon>Alveolata</taxon>
        <taxon>Ciliophora</taxon>
        <taxon>Intramacronucleata</taxon>
        <taxon>Spirotrichea</taxon>
        <taxon>Stichotrichia</taxon>
        <taxon>Sporadotrichida</taxon>
        <taxon>Oxytrichidae</taxon>
        <taxon>Stylonychinae</taxon>
        <taxon>Stylonychia</taxon>
    </lineage>
</organism>
<dbReference type="Proteomes" id="UP000039865">
    <property type="component" value="Unassembled WGS sequence"/>
</dbReference>
<sequence>MQIIRNTQGIPEMRSKLVKAFNNFYYIKLSDDEFEKHLDRAISQIPEDFKDEQALIDYTATHQIKDLPRESIQYRIMVKQDFNSEQSAVVFVFYHGLTDGVGFLNLFCALQDEFDSQNLPFVRKRSLKESIRRYITCIFGIFIYIKNQPKNYQDSQLCQIVMSNKPMTTISKDMKVDQLKQKICRRFGCSINDLLTAASIIAMRDYCLANNITDHTLFQGMIAVNQRSSILKKQDIRLHNNLWATILRSIKFRKGFVLNSQNLRYWSKRVDSIKDDCLFYS</sequence>
<accession>A0A078ALK3</accession>
<reference evidence="1 2" key="1">
    <citation type="submission" date="2014-06" db="EMBL/GenBank/DDBJ databases">
        <authorList>
            <person name="Swart Estienne"/>
        </authorList>
    </citation>
    <scope>NUCLEOTIDE SEQUENCE [LARGE SCALE GENOMIC DNA]</scope>
    <source>
        <strain evidence="1 2">130c</strain>
    </source>
</reference>